<keyword evidence="2" id="KW-1185">Reference proteome</keyword>
<protein>
    <submittedName>
        <fullName evidence="1">Uncharacterized protein</fullName>
    </submittedName>
</protein>
<gene>
    <name evidence="1" type="ORF">I4F81_010762</name>
</gene>
<sequence>MKGALVILTVLAVAATACAATVPQTARQQLPPCQPAVPTAPPAVPWTPQATIEVDEGAATATFGSQTCVLTEALPEGQFLPPTAEVQRYWGREWVVVRAYPSPVTYSCQLEAGGGDRR</sequence>
<organism evidence="1 2">
    <name type="scientific">Pyropia yezoensis</name>
    <name type="common">Susabi-nori</name>
    <name type="synonym">Porphyra yezoensis</name>
    <dbReference type="NCBI Taxonomy" id="2788"/>
    <lineage>
        <taxon>Eukaryota</taxon>
        <taxon>Rhodophyta</taxon>
        <taxon>Bangiophyceae</taxon>
        <taxon>Bangiales</taxon>
        <taxon>Bangiaceae</taxon>
        <taxon>Pyropia</taxon>
    </lineage>
</organism>
<reference evidence="1" key="1">
    <citation type="submission" date="2019-11" db="EMBL/GenBank/DDBJ databases">
        <title>Nori genome reveals adaptations in red seaweeds to the harsh intertidal environment.</title>
        <authorList>
            <person name="Wang D."/>
            <person name="Mao Y."/>
        </authorList>
    </citation>
    <scope>NUCLEOTIDE SEQUENCE</scope>
    <source>
        <tissue evidence="1">Gametophyte</tissue>
    </source>
</reference>
<evidence type="ECO:0000313" key="1">
    <source>
        <dbReference type="EMBL" id="KAK1868269.1"/>
    </source>
</evidence>
<name>A0ACC3CE91_PYRYE</name>
<comment type="caution">
    <text evidence="1">The sequence shown here is derived from an EMBL/GenBank/DDBJ whole genome shotgun (WGS) entry which is preliminary data.</text>
</comment>
<dbReference type="EMBL" id="CM020620">
    <property type="protein sequence ID" value="KAK1868269.1"/>
    <property type="molecule type" value="Genomic_DNA"/>
</dbReference>
<evidence type="ECO:0000313" key="2">
    <source>
        <dbReference type="Proteomes" id="UP000798662"/>
    </source>
</evidence>
<proteinExistence type="predicted"/>
<dbReference type="Proteomes" id="UP000798662">
    <property type="component" value="Chromosome 3"/>
</dbReference>
<accession>A0ACC3CE91</accession>